<dbReference type="AlphaFoldDB" id="A0A090TVJ9"/>
<evidence type="ECO:0000313" key="2">
    <source>
        <dbReference type="Proteomes" id="UP000029224"/>
    </source>
</evidence>
<dbReference type="Proteomes" id="UP000029224">
    <property type="component" value="Unassembled WGS sequence"/>
</dbReference>
<keyword evidence="2" id="KW-1185">Reference proteome</keyword>
<proteinExistence type="predicted"/>
<sequence>MMRKQESAGDGVLEASPSLRRIKDDTIGLFLSGKNNVLTMSYD</sequence>
<accession>A0A090TVJ9</accession>
<name>A0A090TVJ9_9VIBR</name>
<reference evidence="1 2" key="2">
    <citation type="submission" date="2014-09" db="EMBL/GenBank/DDBJ databases">
        <authorList>
            <consortium name="NBRP consortium"/>
            <person name="Sawabe T."/>
            <person name="Meirelles P."/>
            <person name="Nakanishi M."/>
            <person name="Sayaka M."/>
            <person name="Hattori M."/>
            <person name="Ohkuma M."/>
        </authorList>
    </citation>
    <scope>NUCLEOTIDE SEQUENCE [LARGE SCALE GENOMIC DNA]</scope>
    <source>
        <strain evidence="1 2">JCM 19240</strain>
    </source>
</reference>
<comment type="caution">
    <text evidence="1">The sequence shown here is derived from an EMBL/GenBank/DDBJ whole genome shotgun (WGS) entry which is preliminary data.</text>
</comment>
<organism evidence="1 2">
    <name type="scientific">Vibrio maritimus</name>
    <dbReference type="NCBI Taxonomy" id="990268"/>
    <lineage>
        <taxon>Bacteria</taxon>
        <taxon>Pseudomonadati</taxon>
        <taxon>Pseudomonadota</taxon>
        <taxon>Gammaproteobacteria</taxon>
        <taxon>Vibrionales</taxon>
        <taxon>Vibrionaceae</taxon>
        <taxon>Vibrio</taxon>
    </lineage>
</organism>
<evidence type="ECO:0000313" key="1">
    <source>
        <dbReference type="EMBL" id="GAL34962.1"/>
    </source>
</evidence>
<dbReference type="EMBL" id="BBMT01000006">
    <property type="protein sequence ID" value="GAL34962.1"/>
    <property type="molecule type" value="Genomic_DNA"/>
</dbReference>
<gene>
    <name evidence="1" type="ORF">JCM19240_3332</name>
</gene>
<reference evidence="1 2" key="1">
    <citation type="submission" date="2014-09" db="EMBL/GenBank/DDBJ databases">
        <title>Vibrio maritimus JCM 19240. (C210) whole genome shotgun sequence.</title>
        <authorList>
            <person name="Sawabe T."/>
            <person name="Meirelles P."/>
            <person name="Nakanishi M."/>
            <person name="Sayaka M."/>
            <person name="Hattori M."/>
            <person name="Ohkuma M."/>
        </authorList>
    </citation>
    <scope>NUCLEOTIDE SEQUENCE [LARGE SCALE GENOMIC DNA]</scope>
    <source>
        <strain evidence="1 2">JCM 19240</strain>
    </source>
</reference>
<protein>
    <submittedName>
        <fullName evidence="1">Uncharacterized protein</fullName>
    </submittedName>
</protein>